<dbReference type="InterPro" id="IPR019533">
    <property type="entry name" value="Peptidase_S26"/>
</dbReference>
<gene>
    <name evidence="8" type="ORF">PSDVSF_11580</name>
</gene>
<sequence length="285" mass="31821">MGGTMQGIPVRTDSTVARKPWLAALLSLVAVGLGQVYNGHWRRGVGFLLFEFVLGLIVFAFMEQFVVLLIGVSALAGFNLFVIVEAFRSAKEKSAYTLKACNRPLVYAVFLLCSLALGLASSWGVRTYFVKAYTCASESMVPTMRKGDHFLAKALGAEGAIKRGDVIVFQSPENDGVDFIKRVIGLPGETIEIRDQVVFINGQPQEEPYVRHSESDVQPGRNSMAQQTLLSDEYFVMGDNREASYDSRFIGPINRKWIRYRALYYYFPADFGSESWSDRFGMAVR</sequence>
<dbReference type="InterPro" id="IPR000223">
    <property type="entry name" value="Pept_S26A_signal_pept_1"/>
</dbReference>
<comment type="subcellular location">
    <subcellularLocation>
        <location evidence="6">Membrane</location>
        <topology evidence="6">Single-pass type II membrane protein</topology>
    </subcellularLocation>
</comment>
<dbReference type="EMBL" id="AP024485">
    <property type="protein sequence ID" value="BCS87916.1"/>
    <property type="molecule type" value="Genomic_DNA"/>
</dbReference>
<dbReference type="InterPro" id="IPR019757">
    <property type="entry name" value="Pept_S26A_signal_pept_1_Lys-AS"/>
</dbReference>
<comment type="similarity">
    <text evidence="2 6">Belongs to the peptidase S26 family.</text>
</comment>
<dbReference type="PANTHER" id="PTHR43390">
    <property type="entry name" value="SIGNAL PEPTIDASE I"/>
    <property type="match status" value="1"/>
</dbReference>
<proteinExistence type="inferred from homology"/>
<evidence type="ECO:0000256" key="6">
    <source>
        <dbReference type="RuleBase" id="RU362042"/>
    </source>
</evidence>
<dbReference type="PANTHER" id="PTHR43390:SF1">
    <property type="entry name" value="CHLOROPLAST PROCESSING PEPTIDASE"/>
    <property type="match status" value="1"/>
</dbReference>
<evidence type="ECO:0000313" key="8">
    <source>
        <dbReference type="EMBL" id="BCS87916.1"/>
    </source>
</evidence>
<comment type="catalytic activity">
    <reaction evidence="1 6">
        <text>Cleavage of hydrophobic, N-terminal signal or leader sequences from secreted and periplasmic proteins.</text>
        <dbReference type="EC" id="3.4.21.89"/>
    </reaction>
</comment>
<evidence type="ECO:0000259" key="7">
    <source>
        <dbReference type="Pfam" id="PF10502"/>
    </source>
</evidence>
<dbReference type="InterPro" id="IPR019758">
    <property type="entry name" value="Pept_S26A_signal_pept_1_CS"/>
</dbReference>
<dbReference type="Proteomes" id="UP001053296">
    <property type="component" value="Chromosome"/>
</dbReference>
<dbReference type="PROSITE" id="PS00761">
    <property type="entry name" value="SPASE_I_3"/>
    <property type="match status" value="1"/>
</dbReference>
<evidence type="ECO:0000256" key="3">
    <source>
        <dbReference type="ARBA" id="ARBA00013208"/>
    </source>
</evidence>
<evidence type="ECO:0000256" key="1">
    <source>
        <dbReference type="ARBA" id="ARBA00000677"/>
    </source>
</evidence>
<dbReference type="InterPro" id="IPR036286">
    <property type="entry name" value="LexA/Signal_pep-like_sf"/>
</dbReference>
<evidence type="ECO:0000256" key="2">
    <source>
        <dbReference type="ARBA" id="ARBA00009370"/>
    </source>
</evidence>
<keyword evidence="6" id="KW-0472">Membrane</keyword>
<accession>A0ABM7P4U3</accession>
<feature type="domain" description="Peptidase S26" evidence="7">
    <location>
        <begin position="113"/>
        <end position="261"/>
    </location>
</feature>
<organism evidence="8 9">
    <name type="scientific">Pseudodesulfovibrio sediminis</name>
    <dbReference type="NCBI Taxonomy" id="2810563"/>
    <lineage>
        <taxon>Bacteria</taxon>
        <taxon>Pseudomonadati</taxon>
        <taxon>Thermodesulfobacteriota</taxon>
        <taxon>Desulfovibrionia</taxon>
        <taxon>Desulfovibrionales</taxon>
        <taxon>Desulfovibrionaceae</taxon>
    </lineage>
</organism>
<keyword evidence="9" id="KW-1185">Reference proteome</keyword>
<dbReference type="Gene3D" id="2.10.109.10">
    <property type="entry name" value="Umud Fragment, subunit A"/>
    <property type="match status" value="1"/>
</dbReference>
<keyword evidence="6" id="KW-1133">Transmembrane helix</keyword>
<evidence type="ECO:0000256" key="4">
    <source>
        <dbReference type="ARBA" id="ARBA00019232"/>
    </source>
</evidence>
<dbReference type="PRINTS" id="PR00727">
    <property type="entry name" value="LEADERPTASE"/>
</dbReference>
<dbReference type="Pfam" id="PF10502">
    <property type="entry name" value="Peptidase_S26"/>
    <property type="match status" value="1"/>
</dbReference>
<keyword evidence="5 6" id="KW-0378">Hydrolase</keyword>
<feature type="transmembrane region" description="Helical" evidence="6">
    <location>
        <begin position="105"/>
        <end position="125"/>
    </location>
</feature>
<dbReference type="RefSeq" id="WP_229594847.1">
    <property type="nucleotide sequence ID" value="NZ_AP024485.1"/>
</dbReference>
<dbReference type="PROSITE" id="PS00760">
    <property type="entry name" value="SPASE_I_2"/>
    <property type="match status" value="1"/>
</dbReference>
<protein>
    <recommendedName>
        <fullName evidence="4 6">Signal peptidase I</fullName>
        <ecNumber evidence="3 6">3.4.21.89</ecNumber>
    </recommendedName>
</protein>
<feature type="transmembrane region" description="Helical" evidence="6">
    <location>
        <begin position="44"/>
        <end position="61"/>
    </location>
</feature>
<keyword evidence="6" id="KW-0645">Protease</keyword>
<comment type="caution">
    <text evidence="6">Lacks conserved residue(s) required for the propagation of feature annotation.</text>
</comment>
<feature type="transmembrane region" description="Helical" evidence="6">
    <location>
        <begin position="20"/>
        <end position="37"/>
    </location>
</feature>
<evidence type="ECO:0000313" key="9">
    <source>
        <dbReference type="Proteomes" id="UP001053296"/>
    </source>
</evidence>
<reference evidence="8" key="1">
    <citation type="journal article" date="2022" name="Arch. Microbiol.">
        <title>Pseudodesulfovibrio sediminis sp. nov., a mesophilic and neutrophilic sulfate-reducing bacterium isolated from sediment of a brackish lake.</title>
        <authorList>
            <person name="Takahashi A."/>
            <person name="Kojima H."/>
            <person name="Watanabe M."/>
            <person name="Fukui M."/>
        </authorList>
    </citation>
    <scope>NUCLEOTIDE SEQUENCE</scope>
    <source>
        <strain evidence="8">SF6</strain>
    </source>
</reference>
<dbReference type="EC" id="3.4.21.89" evidence="3 6"/>
<keyword evidence="6" id="KW-0812">Transmembrane</keyword>
<evidence type="ECO:0000256" key="5">
    <source>
        <dbReference type="ARBA" id="ARBA00022801"/>
    </source>
</evidence>
<dbReference type="CDD" id="cd06530">
    <property type="entry name" value="S26_SPase_I"/>
    <property type="match status" value="1"/>
</dbReference>
<dbReference type="NCBIfam" id="TIGR02227">
    <property type="entry name" value="sigpep_I_bact"/>
    <property type="match status" value="1"/>
</dbReference>
<feature type="transmembrane region" description="Helical" evidence="6">
    <location>
        <begin position="67"/>
        <end position="84"/>
    </location>
</feature>
<name>A0ABM7P4U3_9BACT</name>
<dbReference type="SUPFAM" id="SSF51306">
    <property type="entry name" value="LexA/Signal peptidase"/>
    <property type="match status" value="1"/>
</dbReference>